<name>A0A0A8ZSX0_ARUDO</name>
<dbReference type="AlphaFoldDB" id="A0A0A8ZSX0"/>
<accession>A0A0A8ZSX0</accession>
<dbReference type="EMBL" id="GBRH01256004">
    <property type="protein sequence ID" value="JAD41891.1"/>
    <property type="molecule type" value="Transcribed_RNA"/>
</dbReference>
<organism evidence="1">
    <name type="scientific">Arundo donax</name>
    <name type="common">Giant reed</name>
    <name type="synonym">Donax arundinaceus</name>
    <dbReference type="NCBI Taxonomy" id="35708"/>
    <lineage>
        <taxon>Eukaryota</taxon>
        <taxon>Viridiplantae</taxon>
        <taxon>Streptophyta</taxon>
        <taxon>Embryophyta</taxon>
        <taxon>Tracheophyta</taxon>
        <taxon>Spermatophyta</taxon>
        <taxon>Magnoliopsida</taxon>
        <taxon>Liliopsida</taxon>
        <taxon>Poales</taxon>
        <taxon>Poaceae</taxon>
        <taxon>PACMAD clade</taxon>
        <taxon>Arundinoideae</taxon>
        <taxon>Arundineae</taxon>
        <taxon>Arundo</taxon>
    </lineage>
</organism>
<reference evidence="1" key="1">
    <citation type="submission" date="2014-09" db="EMBL/GenBank/DDBJ databases">
        <authorList>
            <person name="Magalhaes I.L.F."/>
            <person name="Oliveira U."/>
            <person name="Santos F.R."/>
            <person name="Vidigal T.H.D.A."/>
            <person name="Brescovit A.D."/>
            <person name="Santos A.J."/>
        </authorList>
    </citation>
    <scope>NUCLEOTIDE SEQUENCE</scope>
    <source>
        <tissue evidence="1">Shoot tissue taken approximately 20 cm above the soil surface</tissue>
    </source>
</reference>
<evidence type="ECO:0000313" key="1">
    <source>
        <dbReference type="EMBL" id="JAD41891.1"/>
    </source>
</evidence>
<sequence length="25" mass="2609">MHACIHAKLNYLGSTISGHTLVAGN</sequence>
<reference evidence="1" key="2">
    <citation type="journal article" date="2015" name="Data Brief">
        <title>Shoot transcriptome of the giant reed, Arundo donax.</title>
        <authorList>
            <person name="Barrero R.A."/>
            <person name="Guerrero F.D."/>
            <person name="Moolhuijzen P."/>
            <person name="Goolsby J.A."/>
            <person name="Tidwell J."/>
            <person name="Bellgard S.E."/>
            <person name="Bellgard M.I."/>
        </authorList>
    </citation>
    <scope>NUCLEOTIDE SEQUENCE</scope>
    <source>
        <tissue evidence="1">Shoot tissue taken approximately 20 cm above the soil surface</tissue>
    </source>
</reference>
<proteinExistence type="predicted"/>
<protein>
    <submittedName>
        <fullName evidence="1">Uncharacterized protein</fullName>
    </submittedName>
</protein>